<dbReference type="AlphaFoldDB" id="A0A418D720"/>
<dbReference type="GO" id="GO:0005783">
    <property type="term" value="C:endoplasmic reticulum"/>
    <property type="evidence" value="ECO:0007669"/>
    <property type="project" value="TreeGrafter"/>
</dbReference>
<dbReference type="GO" id="GO:0006096">
    <property type="term" value="P:glycolytic process"/>
    <property type="evidence" value="ECO:0007669"/>
    <property type="project" value="UniProtKB-KW"/>
</dbReference>
<dbReference type="Pfam" id="PF04587">
    <property type="entry name" value="ADP_PFK_GK"/>
    <property type="match status" value="2"/>
</dbReference>
<evidence type="ECO:0000313" key="7">
    <source>
        <dbReference type="EMBL" id="RHY90338.1"/>
    </source>
</evidence>
<gene>
    <name evidence="7" type="ORF">DYB35_012573</name>
    <name evidence="8" type="ORF">DYB37_009755</name>
</gene>
<name>A0A418D720_APHAT</name>
<proteinExistence type="predicted"/>
<dbReference type="Gene3D" id="3.40.1190.20">
    <property type="match status" value="1"/>
</dbReference>
<evidence type="ECO:0000313" key="10">
    <source>
        <dbReference type="Proteomes" id="UP000285712"/>
    </source>
</evidence>
<dbReference type="InterPro" id="IPR029056">
    <property type="entry name" value="Ribokinase-like"/>
</dbReference>
<dbReference type="PANTHER" id="PTHR21208:SF1">
    <property type="entry name" value="ADP-DEPENDENT GLUCOKINASE"/>
    <property type="match status" value="1"/>
</dbReference>
<evidence type="ECO:0000256" key="6">
    <source>
        <dbReference type="ARBA" id="ARBA00023152"/>
    </source>
</evidence>
<accession>A0A418D720</accession>
<evidence type="ECO:0000313" key="8">
    <source>
        <dbReference type="EMBL" id="RHZ06094.1"/>
    </source>
</evidence>
<dbReference type="GO" id="GO:0046872">
    <property type="term" value="F:metal ion binding"/>
    <property type="evidence" value="ECO:0007669"/>
    <property type="project" value="UniProtKB-KW"/>
</dbReference>
<dbReference type="PROSITE" id="PS51255">
    <property type="entry name" value="ADPK"/>
    <property type="match status" value="1"/>
</dbReference>
<evidence type="ECO:0000256" key="2">
    <source>
        <dbReference type="ARBA" id="ARBA00022679"/>
    </source>
</evidence>
<evidence type="ECO:0008006" key="11">
    <source>
        <dbReference type="Google" id="ProtNLM"/>
    </source>
</evidence>
<evidence type="ECO:0000256" key="5">
    <source>
        <dbReference type="ARBA" id="ARBA00022842"/>
    </source>
</evidence>
<keyword evidence="1" id="KW-0963">Cytoplasm</keyword>
<dbReference type="GO" id="GO:0006006">
    <property type="term" value="P:glucose metabolic process"/>
    <property type="evidence" value="ECO:0007669"/>
    <property type="project" value="TreeGrafter"/>
</dbReference>
<dbReference type="SUPFAM" id="SSF53613">
    <property type="entry name" value="Ribokinase-like"/>
    <property type="match status" value="1"/>
</dbReference>
<evidence type="ECO:0000256" key="3">
    <source>
        <dbReference type="ARBA" id="ARBA00022723"/>
    </source>
</evidence>
<dbReference type="Proteomes" id="UP000285430">
    <property type="component" value="Unassembled WGS sequence"/>
</dbReference>
<keyword evidence="3" id="KW-0479">Metal-binding</keyword>
<dbReference type="EMBL" id="QUTH01006847">
    <property type="protein sequence ID" value="RHZ06094.1"/>
    <property type="molecule type" value="Genomic_DNA"/>
</dbReference>
<keyword evidence="2" id="KW-0808">Transferase</keyword>
<sequence length="216" mass="23860">MEVDTDEDRRYSRLKDLSAMLQRLTATKSTLTHYEFAAASDFTLFDDTVKLVLPHVHSIGFNEQELAILHHFLMTDPTAAAPLHGLTRLHFHTLQFHILCQKRGSGWENPMTALMQAALISSKLACGDRSRGVKGADISIVPSLVEILLPRSTPLTASGITWDIDPRSPTATWTEGDFQCYVVPMLACKKPDHTCGLGDNISGMGMAYHGHAFPDK</sequence>
<comment type="caution">
    <text evidence="7">The sequence shown here is derived from an EMBL/GenBank/DDBJ whole genome shotgun (WGS) entry which is preliminary data.</text>
</comment>
<evidence type="ECO:0000256" key="4">
    <source>
        <dbReference type="ARBA" id="ARBA00022777"/>
    </source>
</evidence>
<keyword evidence="6" id="KW-0324">Glycolysis</keyword>
<evidence type="ECO:0000313" key="9">
    <source>
        <dbReference type="Proteomes" id="UP000285430"/>
    </source>
</evidence>
<dbReference type="VEuPathDB" id="FungiDB:H257_15292"/>
<keyword evidence="4" id="KW-0418">Kinase</keyword>
<reference evidence="9 10" key="1">
    <citation type="submission" date="2018-08" db="EMBL/GenBank/DDBJ databases">
        <title>Aphanomyces genome sequencing and annotation.</title>
        <authorList>
            <person name="Minardi D."/>
            <person name="Oidtmann B."/>
            <person name="Van Der Giezen M."/>
            <person name="Studholme D.J."/>
        </authorList>
    </citation>
    <scope>NUCLEOTIDE SEQUENCE [LARGE SCALE GENOMIC DNA]</scope>
    <source>
        <strain evidence="8 9">Da</strain>
        <strain evidence="7 10">Sv</strain>
    </source>
</reference>
<dbReference type="GO" id="GO:0043843">
    <property type="term" value="F:ADP-specific glucokinase activity"/>
    <property type="evidence" value="ECO:0007669"/>
    <property type="project" value="TreeGrafter"/>
</dbReference>
<dbReference type="PANTHER" id="PTHR21208">
    <property type="entry name" value="ADP-DEPENDENT GLUCOKINASE"/>
    <property type="match status" value="1"/>
</dbReference>
<dbReference type="InterPro" id="IPR007666">
    <property type="entry name" value="ADP_PFK/GK"/>
</dbReference>
<dbReference type="EMBL" id="QUTG01003777">
    <property type="protein sequence ID" value="RHY90338.1"/>
    <property type="molecule type" value="Genomic_DNA"/>
</dbReference>
<evidence type="ECO:0000256" key="1">
    <source>
        <dbReference type="ARBA" id="ARBA00022490"/>
    </source>
</evidence>
<keyword evidence="5" id="KW-0460">Magnesium</keyword>
<organism evidence="7 10">
    <name type="scientific">Aphanomyces astaci</name>
    <name type="common">Crayfish plague agent</name>
    <dbReference type="NCBI Taxonomy" id="112090"/>
    <lineage>
        <taxon>Eukaryota</taxon>
        <taxon>Sar</taxon>
        <taxon>Stramenopiles</taxon>
        <taxon>Oomycota</taxon>
        <taxon>Saprolegniomycetes</taxon>
        <taxon>Saprolegniales</taxon>
        <taxon>Verrucalvaceae</taxon>
        <taxon>Aphanomyces</taxon>
    </lineage>
</organism>
<dbReference type="Proteomes" id="UP000285712">
    <property type="component" value="Unassembled WGS sequence"/>
</dbReference>
<protein>
    <recommendedName>
        <fullName evidence="11">ADP-dependent glucokinase</fullName>
    </recommendedName>
</protein>